<name>A0A9J6CAC9_POLVA</name>
<accession>A0A9J6CAC9</accession>
<gene>
    <name evidence="1" type="ORF">PVAND_008486</name>
</gene>
<protein>
    <submittedName>
        <fullName evidence="1">Uncharacterized protein</fullName>
    </submittedName>
</protein>
<reference evidence="1" key="1">
    <citation type="submission" date="2021-03" db="EMBL/GenBank/DDBJ databases">
        <title>Chromosome level genome of the anhydrobiotic midge Polypedilum vanderplanki.</title>
        <authorList>
            <person name="Yoshida Y."/>
            <person name="Kikawada T."/>
            <person name="Gusev O."/>
        </authorList>
    </citation>
    <scope>NUCLEOTIDE SEQUENCE</scope>
    <source>
        <strain evidence="1">NIAS01</strain>
        <tissue evidence="1">Whole body or cell culture</tissue>
    </source>
</reference>
<evidence type="ECO:0000313" key="1">
    <source>
        <dbReference type="EMBL" id="KAG5678853.1"/>
    </source>
</evidence>
<evidence type="ECO:0000313" key="2">
    <source>
        <dbReference type="Proteomes" id="UP001107558"/>
    </source>
</evidence>
<comment type="caution">
    <text evidence="1">The sequence shown here is derived from an EMBL/GenBank/DDBJ whole genome shotgun (WGS) entry which is preliminary data.</text>
</comment>
<dbReference type="EMBL" id="JADBJN010000002">
    <property type="protein sequence ID" value="KAG5678853.1"/>
    <property type="molecule type" value="Genomic_DNA"/>
</dbReference>
<proteinExistence type="predicted"/>
<dbReference type="OrthoDB" id="6755972at2759"/>
<sequence>MDKKKSVKFKDLKKVKRAHDLSQCLPPSLYDRVAKLIPLNFPKNDSFEEHKKLTFRELLETHDPELLKQLGDDVTEENFADLIEMYQQAKQIVLNIEERVPDRKLFQKDVNWMSGYLKKTKKERIIWQTKLFKDNREIYERPLFEQTEELIDIAADHFAVWLKQMDEESNIQKEHVKQLFSIQVEADASKALHVEPKEINAVPHGLAKFMKLPEFSMQNKVFKMFSQDKELRKRPLHTVAFGRCVPRSMRVAKFNEELFDDLYHFACPPRLQSLEIVFDKILHLKSTQALVEYLKKNPDKPRAKFLIDNHLFDENYASRWKKDGKPL</sequence>
<keyword evidence="2" id="KW-1185">Reference proteome</keyword>
<dbReference type="Proteomes" id="UP001107558">
    <property type="component" value="Chromosome 2"/>
</dbReference>
<organism evidence="1 2">
    <name type="scientific">Polypedilum vanderplanki</name>
    <name type="common">Sleeping chironomid midge</name>
    <dbReference type="NCBI Taxonomy" id="319348"/>
    <lineage>
        <taxon>Eukaryota</taxon>
        <taxon>Metazoa</taxon>
        <taxon>Ecdysozoa</taxon>
        <taxon>Arthropoda</taxon>
        <taxon>Hexapoda</taxon>
        <taxon>Insecta</taxon>
        <taxon>Pterygota</taxon>
        <taxon>Neoptera</taxon>
        <taxon>Endopterygota</taxon>
        <taxon>Diptera</taxon>
        <taxon>Nematocera</taxon>
        <taxon>Chironomoidea</taxon>
        <taxon>Chironomidae</taxon>
        <taxon>Chironominae</taxon>
        <taxon>Polypedilum</taxon>
        <taxon>Polypedilum</taxon>
    </lineage>
</organism>
<dbReference type="AlphaFoldDB" id="A0A9J6CAC9"/>